<keyword evidence="7" id="KW-1185">Reference proteome</keyword>
<accession>A0ABV5IWN1</accession>
<dbReference type="Proteomes" id="UP001589647">
    <property type="component" value="Unassembled WGS sequence"/>
</dbReference>
<evidence type="ECO:0000256" key="3">
    <source>
        <dbReference type="ARBA" id="ARBA00022448"/>
    </source>
</evidence>
<sequence length="466" mass="49083">MNHLSRRQLLRGAALTGAGLLAAACATPGDPAAQKPAATGAVSAANPLGLDESGPLEVVIFDGGLGDAYATTIHEPLFLSRHPKVRLKHSSTKEISGTLQPRFVGGNPPEVINNDGAQSLDLAALVQGGQLQDLTPLLDAPSWDDPGTKVRDVLLPAAVEAGSFDGKPYSMPYVFMLFGFWHSAKLFAQKGWKAPATWDEFLTLCAAMKKDGIAPFAYAGKYPGYVWEAILTMAVKHGGPEVMQRVDNLEDGAWKADALTKAAAAFGELHARGFLLQGTEGLNHTESQARQNGGEVAVIPNGSWLENEQKKVAPADFGYAMFPVPALEAAEAMPGAALHAMPGSGFVVAAKSRNPAAGMEYLRAMASREGAGKYSGLVSTLTTVRGAALPTQAGPGLKSAAAALEAAGTSLVNWRVHEWYKEIATELDAATGQLMTGGITAVQWAERLQRQADAVKKDSSIKKFSR</sequence>
<evidence type="ECO:0000256" key="4">
    <source>
        <dbReference type="ARBA" id="ARBA00022729"/>
    </source>
</evidence>
<dbReference type="Gene3D" id="3.40.190.10">
    <property type="entry name" value="Periplasmic binding protein-like II"/>
    <property type="match status" value="2"/>
</dbReference>
<evidence type="ECO:0000256" key="5">
    <source>
        <dbReference type="SAM" id="SignalP"/>
    </source>
</evidence>
<keyword evidence="4 5" id="KW-0732">Signal</keyword>
<comment type="caution">
    <text evidence="6">The sequence shown here is derived from an EMBL/GenBank/DDBJ whole genome shotgun (WGS) entry which is preliminary data.</text>
</comment>
<evidence type="ECO:0000256" key="2">
    <source>
        <dbReference type="ARBA" id="ARBA00008520"/>
    </source>
</evidence>
<dbReference type="InterPro" id="IPR050490">
    <property type="entry name" value="Bact_solute-bd_prot1"/>
</dbReference>
<reference evidence="6 7" key="1">
    <citation type="submission" date="2024-09" db="EMBL/GenBank/DDBJ databases">
        <authorList>
            <person name="Sun Q."/>
            <person name="Mori K."/>
        </authorList>
    </citation>
    <scope>NUCLEOTIDE SEQUENCE [LARGE SCALE GENOMIC DNA]</scope>
    <source>
        <strain evidence="6 7">CCM 3426</strain>
    </source>
</reference>
<dbReference type="InterPro" id="IPR006311">
    <property type="entry name" value="TAT_signal"/>
</dbReference>
<evidence type="ECO:0000313" key="6">
    <source>
        <dbReference type="EMBL" id="MFB9208443.1"/>
    </source>
</evidence>
<evidence type="ECO:0000256" key="1">
    <source>
        <dbReference type="ARBA" id="ARBA00004196"/>
    </source>
</evidence>
<dbReference type="PROSITE" id="PS51318">
    <property type="entry name" value="TAT"/>
    <property type="match status" value="1"/>
</dbReference>
<dbReference type="PANTHER" id="PTHR43649:SF31">
    <property type="entry name" value="SN-GLYCEROL-3-PHOSPHATE-BINDING PERIPLASMIC PROTEIN UGPB"/>
    <property type="match status" value="1"/>
</dbReference>
<dbReference type="PANTHER" id="PTHR43649">
    <property type="entry name" value="ARABINOSE-BINDING PROTEIN-RELATED"/>
    <property type="match status" value="1"/>
</dbReference>
<dbReference type="NCBIfam" id="TIGR03851">
    <property type="entry name" value="chitin_NgcE"/>
    <property type="match status" value="1"/>
</dbReference>
<gene>
    <name evidence="6" type="primary">ngcE</name>
    <name evidence="6" type="ORF">ACFFV7_45190</name>
</gene>
<dbReference type="EMBL" id="JBHMEI010000078">
    <property type="protein sequence ID" value="MFB9208443.1"/>
    <property type="molecule type" value="Genomic_DNA"/>
</dbReference>
<dbReference type="InterPro" id="IPR006059">
    <property type="entry name" value="SBP"/>
</dbReference>
<organism evidence="6 7">
    <name type="scientific">Nonomuraea spiralis</name>
    <dbReference type="NCBI Taxonomy" id="46182"/>
    <lineage>
        <taxon>Bacteria</taxon>
        <taxon>Bacillati</taxon>
        <taxon>Actinomycetota</taxon>
        <taxon>Actinomycetes</taxon>
        <taxon>Streptosporangiales</taxon>
        <taxon>Streptosporangiaceae</taxon>
        <taxon>Nonomuraea</taxon>
    </lineage>
</organism>
<dbReference type="Pfam" id="PF01547">
    <property type="entry name" value="SBP_bac_1"/>
    <property type="match status" value="1"/>
</dbReference>
<proteinExistence type="inferred from homology"/>
<dbReference type="PROSITE" id="PS51257">
    <property type="entry name" value="PROKAR_LIPOPROTEIN"/>
    <property type="match status" value="1"/>
</dbReference>
<comment type="subcellular location">
    <subcellularLocation>
        <location evidence="1">Cell envelope</location>
    </subcellularLocation>
</comment>
<name>A0ABV5IWN1_9ACTN</name>
<dbReference type="RefSeq" id="WP_189647508.1">
    <property type="nucleotide sequence ID" value="NZ_BMRC01000005.1"/>
</dbReference>
<comment type="similarity">
    <text evidence="2">Belongs to the bacterial solute-binding protein 1 family.</text>
</comment>
<dbReference type="InterPro" id="IPR022386">
    <property type="entry name" value="Chitin_NgcE"/>
</dbReference>
<protein>
    <submittedName>
        <fullName evidence="6">N-acetylglucosamine/diacetylchitobiose ABC transporter substrate-binding protein</fullName>
    </submittedName>
</protein>
<keyword evidence="3" id="KW-0813">Transport</keyword>
<feature type="chain" id="PRO_5046397598" evidence="5">
    <location>
        <begin position="24"/>
        <end position="466"/>
    </location>
</feature>
<dbReference type="SUPFAM" id="SSF53850">
    <property type="entry name" value="Periplasmic binding protein-like II"/>
    <property type="match status" value="1"/>
</dbReference>
<feature type="signal peptide" evidence="5">
    <location>
        <begin position="1"/>
        <end position="23"/>
    </location>
</feature>
<evidence type="ECO:0000313" key="7">
    <source>
        <dbReference type="Proteomes" id="UP001589647"/>
    </source>
</evidence>